<comment type="caution">
    <text evidence="1">The sequence shown here is derived from an EMBL/GenBank/DDBJ whole genome shotgun (WGS) entry which is preliminary data.</text>
</comment>
<dbReference type="RefSeq" id="WP_380855677.1">
    <property type="nucleotide sequence ID" value="NZ_JBHRXV010000001.1"/>
</dbReference>
<reference evidence="2" key="1">
    <citation type="journal article" date="2019" name="Int. J. Syst. Evol. Microbiol.">
        <title>The Global Catalogue of Microorganisms (GCM) 10K type strain sequencing project: providing services to taxonomists for standard genome sequencing and annotation.</title>
        <authorList>
            <consortium name="The Broad Institute Genomics Platform"/>
            <consortium name="The Broad Institute Genome Sequencing Center for Infectious Disease"/>
            <person name="Wu L."/>
            <person name="Ma J."/>
        </authorList>
    </citation>
    <scope>NUCLEOTIDE SEQUENCE [LARGE SCALE GENOMIC DNA]</scope>
    <source>
        <strain evidence="2">KCTC 42644</strain>
    </source>
</reference>
<proteinExistence type="predicted"/>
<dbReference type="Proteomes" id="UP001595615">
    <property type="component" value="Unassembled WGS sequence"/>
</dbReference>
<gene>
    <name evidence="1" type="ORF">ACFOMD_01400</name>
</gene>
<evidence type="ECO:0000313" key="2">
    <source>
        <dbReference type="Proteomes" id="UP001595615"/>
    </source>
</evidence>
<sequence>MTTIIGHEIYACPVCGGHVELQIYGSANSWTYPATQPLHLSDPQSIRCADGHAFRPESARLLCRQRYGDVKAYGLLATLFRWLRRQLR</sequence>
<evidence type="ECO:0000313" key="1">
    <source>
        <dbReference type="EMBL" id="MFC3711207.1"/>
    </source>
</evidence>
<dbReference type="EMBL" id="JBHRXV010000001">
    <property type="protein sequence ID" value="MFC3711207.1"/>
    <property type="molecule type" value="Genomic_DNA"/>
</dbReference>
<accession>A0ABV7X5F2</accession>
<name>A0ABV7X5F2_9SPHN</name>
<protein>
    <submittedName>
        <fullName evidence="1">Uncharacterized protein</fullName>
    </submittedName>
</protein>
<keyword evidence="2" id="KW-1185">Reference proteome</keyword>
<organism evidence="1 2">
    <name type="scientific">Sphingoaurantiacus capsulatus</name>
    <dbReference type="NCBI Taxonomy" id="1771310"/>
    <lineage>
        <taxon>Bacteria</taxon>
        <taxon>Pseudomonadati</taxon>
        <taxon>Pseudomonadota</taxon>
        <taxon>Alphaproteobacteria</taxon>
        <taxon>Sphingomonadales</taxon>
        <taxon>Sphingosinicellaceae</taxon>
        <taxon>Sphingoaurantiacus</taxon>
    </lineage>
</organism>